<organism evidence="5 6">
    <name type="scientific">Soehngenia longivitae</name>
    <dbReference type="NCBI Taxonomy" id="2562294"/>
    <lineage>
        <taxon>Bacteria</taxon>
        <taxon>Bacillati</taxon>
        <taxon>Bacillota</taxon>
        <taxon>Tissierellia</taxon>
        <taxon>Tissierellales</taxon>
        <taxon>Tissierellaceae</taxon>
        <taxon>Soehngenia</taxon>
    </lineage>
</organism>
<feature type="domain" description="ABC transporter" evidence="4">
    <location>
        <begin position="2"/>
        <end position="232"/>
    </location>
</feature>
<keyword evidence="2" id="KW-0547">Nucleotide-binding</keyword>
<dbReference type="GO" id="GO:0016887">
    <property type="term" value="F:ATP hydrolysis activity"/>
    <property type="evidence" value="ECO:0007669"/>
    <property type="project" value="InterPro"/>
</dbReference>
<dbReference type="InterPro" id="IPR050093">
    <property type="entry name" value="ABC_SmlMolc_Importer"/>
</dbReference>
<keyword evidence="3 5" id="KW-0067">ATP-binding</keyword>
<dbReference type="PROSITE" id="PS00211">
    <property type="entry name" value="ABC_TRANSPORTER_1"/>
    <property type="match status" value="1"/>
</dbReference>
<dbReference type="InterPro" id="IPR017871">
    <property type="entry name" value="ABC_transporter-like_CS"/>
</dbReference>
<evidence type="ECO:0000313" key="6">
    <source>
        <dbReference type="Proteomes" id="UP000298381"/>
    </source>
</evidence>
<dbReference type="Pfam" id="PF00005">
    <property type="entry name" value="ABC_tran"/>
    <property type="match status" value="1"/>
</dbReference>
<dbReference type="InterPro" id="IPR003593">
    <property type="entry name" value="AAA+_ATPase"/>
</dbReference>
<dbReference type="InterPro" id="IPR027417">
    <property type="entry name" value="P-loop_NTPase"/>
</dbReference>
<dbReference type="SMART" id="SM00382">
    <property type="entry name" value="AAA"/>
    <property type="match status" value="1"/>
</dbReference>
<dbReference type="PANTHER" id="PTHR42781">
    <property type="entry name" value="SPERMIDINE/PUTRESCINE IMPORT ATP-BINDING PROTEIN POTA"/>
    <property type="match status" value="1"/>
</dbReference>
<dbReference type="Gene3D" id="3.40.50.300">
    <property type="entry name" value="P-loop containing nucleotide triphosphate hydrolases"/>
    <property type="match status" value="1"/>
</dbReference>
<name>A0A4Z0DA16_9FIRM</name>
<evidence type="ECO:0000256" key="1">
    <source>
        <dbReference type="ARBA" id="ARBA00022448"/>
    </source>
</evidence>
<sequence length="351" mass="40254">MGLEVDIRKKVNGFKLDINFKNEGSHLGIFGASGSGKSMTLKCIAGITEPDEGRILLNDRILFDSEMKINVKPQERNVGYLFQNYALFPHLNVEENIKISLNKKNEDTKTKLKEIIELFKLESLEKKYPRQLSGGQQQRVALARAIIKNPDILILDEPFSALDSYLKERLEVELFELLKTYNKQMVMVTHNREEVYKFCDYMTVIDEGKVILAGSTKDVFANPKYFNVSKLLGYNNISKLQYLTHDTLIATKWGISYKTDTYLENDISFIALKDNDILINNSPYSSGEIVVQVTVVDIIETINHFDLLVKNVSYSQGEAISLKVDKNNFKKLDFKENIFLHIEKKALVYLK</sequence>
<evidence type="ECO:0000259" key="4">
    <source>
        <dbReference type="PROSITE" id="PS50893"/>
    </source>
</evidence>
<dbReference type="Proteomes" id="UP000298381">
    <property type="component" value="Unassembled WGS sequence"/>
</dbReference>
<dbReference type="PANTHER" id="PTHR42781:SF4">
    <property type="entry name" value="SPERMIDINE_PUTRESCINE IMPORT ATP-BINDING PROTEIN POTA"/>
    <property type="match status" value="1"/>
</dbReference>
<dbReference type="AlphaFoldDB" id="A0A4Z0DA16"/>
<keyword evidence="6" id="KW-1185">Reference proteome</keyword>
<evidence type="ECO:0000256" key="3">
    <source>
        <dbReference type="ARBA" id="ARBA00022840"/>
    </source>
</evidence>
<reference evidence="5 6" key="1">
    <citation type="submission" date="2019-03" db="EMBL/GenBank/DDBJ databases">
        <title>Draft genome sequence data and analysis of a Fermenting Bacterium, Soehngenia longevitae strain 1933PT, isolated from petroleum reservoir in Azerbaijan.</title>
        <authorList>
            <person name="Grouzdev D.S."/>
            <person name="Bidzhieva S.K."/>
            <person name="Sokolova D.S."/>
            <person name="Tourova T.P."/>
            <person name="Poltaraus A.B."/>
            <person name="Nazina T.N."/>
        </authorList>
    </citation>
    <scope>NUCLEOTIDE SEQUENCE [LARGE SCALE GENOMIC DNA]</scope>
    <source>
        <strain evidence="5 6">1933P</strain>
    </source>
</reference>
<dbReference type="SUPFAM" id="SSF52540">
    <property type="entry name" value="P-loop containing nucleoside triphosphate hydrolases"/>
    <property type="match status" value="1"/>
</dbReference>
<gene>
    <name evidence="5" type="ORF">E4100_00805</name>
</gene>
<protein>
    <submittedName>
        <fullName evidence="5">ATP-binding cassette domain-containing protein</fullName>
    </submittedName>
</protein>
<comment type="caution">
    <text evidence="5">The sequence shown here is derived from an EMBL/GenBank/DDBJ whole genome shotgun (WGS) entry which is preliminary data.</text>
</comment>
<dbReference type="EMBL" id="SRIB01000001">
    <property type="protein sequence ID" value="TFZ41705.1"/>
    <property type="molecule type" value="Genomic_DNA"/>
</dbReference>
<evidence type="ECO:0000256" key="2">
    <source>
        <dbReference type="ARBA" id="ARBA00022741"/>
    </source>
</evidence>
<dbReference type="GO" id="GO:0005524">
    <property type="term" value="F:ATP binding"/>
    <property type="evidence" value="ECO:0007669"/>
    <property type="project" value="UniProtKB-KW"/>
</dbReference>
<dbReference type="RefSeq" id="WP_135269891.1">
    <property type="nucleotide sequence ID" value="NZ_SRIB01000001.1"/>
</dbReference>
<dbReference type="PROSITE" id="PS50893">
    <property type="entry name" value="ABC_TRANSPORTER_2"/>
    <property type="match status" value="1"/>
</dbReference>
<proteinExistence type="predicted"/>
<keyword evidence="1" id="KW-0813">Transport</keyword>
<accession>A0A4Z0DA16</accession>
<dbReference type="InterPro" id="IPR003439">
    <property type="entry name" value="ABC_transporter-like_ATP-bd"/>
</dbReference>
<evidence type="ECO:0000313" key="5">
    <source>
        <dbReference type="EMBL" id="TFZ41705.1"/>
    </source>
</evidence>
<dbReference type="OrthoDB" id="9802264at2"/>